<dbReference type="Proteomes" id="UP001157125">
    <property type="component" value="Unassembled WGS sequence"/>
</dbReference>
<dbReference type="Pfam" id="PF03631">
    <property type="entry name" value="Virul_fac_BrkB"/>
    <property type="match status" value="1"/>
</dbReference>
<feature type="transmembrane region" description="Helical" evidence="7">
    <location>
        <begin position="287"/>
        <end position="305"/>
    </location>
</feature>
<keyword evidence="2" id="KW-1003">Cell membrane</keyword>
<dbReference type="InterPro" id="IPR017039">
    <property type="entry name" value="Virul_fac_BrkB"/>
</dbReference>
<accession>A0ABQ6IDP5</accession>
<dbReference type="PANTHER" id="PTHR30213:SF1">
    <property type="entry name" value="INNER MEMBRANE PROTEIN YHJD"/>
    <property type="match status" value="1"/>
</dbReference>
<evidence type="ECO:0000256" key="1">
    <source>
        <dbReference type="ARBA" id="ARBA00004651"/>
    </source>
</evidence>
<keyword evidence="9" id="KW-1185">Reference proteome</keyword>
<evidence type="ECO:0000313" key="9">
    <source>
        <dbReference type="Proteomes" id="UP001157125"/>
    </source>
</evidence>
<comment type="caution">
    <text evidence="8">The sequence shown here is derived from an EMBL/GenBank/DDBJ whole genome shotgun (WGS) entry which is preliminary data.</text>
</comment>
<feature type="transmembrane region" description="Helical" evidence="7">
    <location>
        <begin position="222"/>
        <end position="245"/>
    </location>
</feature>
<proteinExistence type="predicted"/>
<evidence type="ECO:0000256" key="5">
    <source>
        <dbReference type="ARBA" id="ARBA00023136"/>
    </source>
</evidence>
<evidence type="ECO:0000256" key="6">
    <source>
        <dbReference type="SAM" id="MobiDB-lite"/>
    </source>
</evidence>
<feature type="region of interest" description="Disordered" evidence="6">
    <location>
        <begin position="324"/>
        <end position="356"/>
    </location>
</feature>
<evidence type="ECO:0000256" key="4">
    <source>
        <dbReference type="ARBA" id="ARBA00022989"/>
    </source>
</evidence>
<feature type="region of interest" description="Disordered" evidence="6">
    <location>
        <begin position="1"/>
        <end position="34"/>
    </location>
</feature>
<evidence type="ECO:0000313" key="8">
    <source>
        <dbReference type="EMBL" id="GMA34863.1"/>
    </source>
</evidence>
<feature type="transmembrane region" description="Helical" evidence="7">
    <location>
        <begin position="136"/>
        <end position="157"/>
    </location>
</feature>
<reference evidence="9" key="1">
    <citation type="journal article" date="2019" name="Int. J. Syst. Evol. Microbiol.">
        <title>The Global Catalogue of Microorganisms (GCM) 10K type strain sequencing project: providing services to taxonomists for standard genome sequencing and annotation.</title>
        <authorList>
            <consortium name="The Broad Institute Genomics Platform"/>
            <consortium name="The Broad Institute Genome Sequencing Center for Infectious Disease"/>
            <person name="Wu L."/>
            <person name="Ma J."/>
        </authorList>
    </citation>
    <scope>NUCLEOTIDE SEQUENCE [LARGE SCALE GENOMIC DNA]</scope>
    <source>
        <strain evidence="9">NBRC 112299</strain>
    </source>
</reference>
<organism evidence="8 9">
    <name type="scientific">Demequina litorisediminis</name>
    <dbReference type="NCBI Taxonomy" id="1849022"/>
    <lineage>
        <taxon>Bacteria</taxon>
        <taxon>Bacillati</taxon>
        <taxon>Actinomycetota</taxon>
        <taxon>Actinomycetes</taxon>
        <taxon>Micrococcales</taxon>
        <taxon>Demequinaceae</taxon>
        <taxon>Demequina</taxon>
    </lineage>
</organism>
<protein>
    <submittedName>
        <fullName evidence="8">Uncharacterized protein</fullName>
    </submittedName>
</protein>
<comment type="subcellular location">
    <subcellularLocation>
        <location evidence="1">Cell membrane</location>
        <topology evidence="1">Multi-pass membrane protein</topology>
    </subcellularLocation>
</comment>
<dbReference type="PANTHER" id="PTHR30213">
    <property type="entry name" value="INNER MEMBRANE PROTEIN YHJD"/>
    <property type="match status" value="1"/>
</dbReference>
<feature type="compositionally biased region" description="Acidic residues" evidence="6">
    <location>
        <begin position="324"/>
        <end position="333"/>
    </location>
</feature>
<name>A0ABQ6IDP5_9MICO</name>
<evidence type="ECO:0000256" key="3">
    <source>
        <dbReference type="ARBA" id="ARBA00022692"/>
    </source>
</evidence>
<dbReference type="EMBL" id="BSUN01000001">
    <property type="protein sequence ID" value="GMA34863.1"/>
    <property type="molecule type" value="Genomic_DNA"/>
</dbReference>
<gene>
    <name evidence="8" type="ORF">GCM10025876_10670</name>
</gene>
<dbReference type="RefSeq" id="WP_284327639.1">
    <property type="nucleotide sequence ID" value="NZ_BSUN01000001.1"/>
</dbReference>
<evidence type="ECO:0000256" key="7">
    <source>
        <dbReference type="SAM" id="Phobius"/>
    </source>
</evidence>
<feature type="compositionally biased region" description="Basic and acidic residues" evidence="6">
    <location>
        <begin position="21"/>
        <end position="34"/>
    </location>
</feature>
<keyword evidence="5 7" id="KW-0472">Membrane</keyword>
<feature type="transmembrane region" description="Helical" evidence="7">
    <location>
        <begin position="73"/>
        <end position="97"/>
    </location>
</feature>
<evidence type="ECO:0000256" key="2">
    <source>
        <dbReference type="ARBA" id="ARBA00022475"/>
    </source>
</evidence>
<feature type="transmembrane region" description="Helical" evidence="7">
    <location>
        <begin position="257"/>
        <end position="275"/>
    </location>
</feature>
<sequence length="356" mass="38131">MSDRDDPQRHASSAAHRTSLSHRDERSDASAIDRTKEAIDQAKEKKAWFEGTRAGRTLETMKLRNGMILSGGIAYYSLTSLAAGVVIAITLSSYLLAGNEEWQNRFYAFLNDAIPGVVAVDGEEGLISPDSIAPQTITGIVGLVSFLILFNTATRYLRGVRLGVRAMLGLTEAKPSQGKIRDFIALFAIILLVLAGIVLQVLASEFSSVLASLLSDGFASAWIIRGPAIAVGVLLDAAFVALAIVVLGRYQGPVRPLLWTLLVSALAIGILRQGVSFMVASVSSDPVLGSVTAVFTIMIFVDFTARIMMFAAAWLGTHPDVMTGDEDEPEVGDMDTPARRHHGSVTTARATGRRQA</sequence>
<keyword evidence="4 7" id="KW-1133">Transmembrane helix</keyword>
<feature type="transmembrane region" description="Helical" evidence="7">
    <location>
        <begin position="183"/>
        <end position="202"/>
    </location>
</feature>
<keyword evidence="3 7" id="KW-0812">Transmembrane</keyword>